<reference evidence="3" key="2">
    <citation type="journal article" date="2017" name="Nat. Plants">
        <title>The Aegilops tauschii genome reveals multiple impacts of transposons.</title>
        <authorList>
            <person name="Zhao G."/>
            <person name="Zou C."/>
            <person name="Li K."/>
            <person name="Wang K."/>
            <person name="Li T."/>
            <person name="Gao L."/>
            <person name="Zhang X."/>
            <person name="Wang H."/>
            <person name="Yang Z."/>
            <person name="Liu X."/>
            <person name="Jiang W."/>
            <person name="Mao L."/>
            <person name="Kong X."/>
            <person name="Jiao Y."/>
            <person name="Jia J."/>
        </authorList>
    </citation>
    <scope>NUCLEOTIDE SEQUENCE [LARGE SCALE GENOMIC DNA]</scope>
    <source>
        <strain evidence="3">cv. AL8/78</strain>
    </source>
</reference>
<sequence>TVSEDNSELVGIENPCQSIIKLLTHGDEEELKMVSICGTGGLGKTTVAHAVYRKIANEFKYNFFVDMPRNLDIKVIIGTICAEVGCPRPKFEECGVQQLVDRLKIFFEGKRCVLYLLCYARISYGNQHSKKTSWKPCLQVPKKSEKKVGCKEEDVLFEMLNFKFKHITRCK</sequence>
<dbReference type="EnsemblPlants" id="AET5Gv20978100.24">
    <property type="protein sequence ID" value="AET5Gv20978100.24"/>
    <property type="gene ID" value="AET5Gv20978100"/>
</dbReference>
<keyword evidence="3" id="KW-1185">Reference proteome</keyword>
<proteinExistence type="predicted"/>
<feature type="domain" description="NB-ARC" evidence="1">
    <location>
        <begin position="14"/>
        <end position="116"/>
    </location>
</feature>
<name>A0A453LZ81_AEGTS</name>
<dbReference type="InterPro" id="IPR002182">
    <property type="entry name" value="NB-ARC"/>
</dbReference>
<dbReference type="PANTHER" id="PTHR19338:SF65">
    <property type="entry name" value="OS06G0163900 PROTEIN"/>
    <property type="match status" value="1"/>
</dbReference>
<dbReference type="Proteomes" id="UP000015105">
    <property type="component" value="Chromosome 5D"/>
</dbReference>
<reference evidence="3" key="1">
    <citation type="journal article" date="2014" name="Science">
        <title>Ancient hybridizations among the ancestral genomes of bread wheat.</title>
        <authorList>
            <consortium name="International Wheat Genome Sequencing Consortium,"/>
            <person name="Marcussen T."/>
            <person name="Sandve S.R."/>
            <person name="Heier L."/>
            <person name="Spannagl M."/>
            <person name="Pfeifer M."/>
            <person name="Jakobsen K.S."/>
            <person name="Wulff B.B."/>
            <person name="Steuernagel B."/>
            <person name="Mayer K.F."/>
            <person name="Olsen O.A."/>
        </authorList>
    </citation>
    <scope>NUCLEOTIDE SEQUENCE [LARGE SCALE GENOMIC DNA]</scope>
    <source>
        <strain evidence="3">cv. AL8/78</strain>
    </source>
</reference>
<evidence type="ECO:0000259" key="1">
    <source>
        <dbReference type="Pfam" id="PF00931"/>
    </source>
</evidence>
<reference evidence="2" key="4">
    <citation type="submission" date="2019-03" db="UniProtKB">
        <authorList>
            <consortium name="EnsemblPlants"/>
        </authorList>
    </citation>
    <scope>IDENTIFICATION</scope>
</reference>
<dbReference type="PANTHER" id="PTHR19338">
    <property type="entry name" value="TRANSLOCASE OF INNER MITOCHONDRIAL MEMBRANE 13 HOMOLOG"/>
    <property type="match status" value="1"/>
</dbReference>
<reference evidence="2" key="5">
    <citation type="journal article" date="2021" name="G3 (Bethesda)">
        <title>Aegilops tauschii genome assembly Aet v5.0 features greater sequence contiguity and improved annotation.</title>
        <authorList>
            <person name="Wang L."/>
            <person name="Zhu T."/>
            <person name="Rodriguez J.C."/>
            <person name="Deal K.R."/>
            <person name="Dubcovsky J."/>
            <person name="McGuire P.E."/>
            <person name="Lux T."/>
            <person name="Spannagl M."/>
            <person name="Mayer K.F.X."/>
            <person name="Baldrich P."/>
            <person name="Meyers B.C."/>
            <person name="Huo N."/>
            <person name="Gu Y.Q."/>
            <person name="Zhou H."/>
            <person name="Devos K.M."/>
            <person name="Bennetzen J.L."/>
            <person name="Unver T."/>
            <person name="Budak H."/>
            <person name="Gulick P.J."/>
            <person name="Galiba G."/>
            <person name="Kalapos B."/>
            <person name="Nelson D.R."/>
            <person name="Li P."/>
            <person name="You F.M."/>
            <person name="Luo M.C."/>
            <person name="Dvorak J."/>
        </authorList>
    </citation>
    <scope>NUCLEOTIDE SEQUENCE [LARGE SCALE GENOMIC DNA]</scope>
    <source>
        <strain evidence="2">cv. AL8/78</strain>
    </source>
</reference>
<dbReference type="Gramene" id="AET5Gv20978100.24">
    <property type="protein sequence ID" value="AET5Gv20978100.24"/>
    <property type="gene ID" value="AET5Gv20978100"/>
</dbReference>
<reference evidence="2" key="3">
    <citation type="journal article" date="2017" name="Nature">
        <title>Genome sequence of the progenitor of the wheat D genome Aegilops tauschii.</title>
        <authorList>
            <person name="Luo M.C."/>
            <person name="Gu Y.Q."/>
            <person name="Puiu D."/>
            <person name="Wang H."/>
            <person name="Twardziok S.O."/>
            <person name="Deal K.R."/>
            <person name="Huo N."/>
            <person name="Zhu T."/>
            <person name="Wang L."/>
            <person name="Wang Y."/>
            <person name="McGuire P.E."/>
            <person name="Liu S."/>
            <person name="Long H."/>
            <person name="Ramasamy R.K."/>
            <person name="Rodriguez J.C."/>
            <person name="Van S.L."/>
            <person name="Yuan L."/>
            <person name="Wang Z."/>
            <person name="Xia Z."/>
            <person name="Xiao L."/>
            <person name="Anderson O.D."/>
            <person name="Ouyang S."/>
            <person name="Liang Y."/>
            <person name="Zimin A.V."/>
            <person name="Pertea G."/>
            <person name="Qi P."/>
            <person name="Bennetzen J.L."/>
            <person name="Dai X."/>
            <person name="Dawson M.W."/>
            <person name="Muller H.G."/>
            <person name="Kugler K."/>
            <person name="Rivarola-Duarte L."/>
            <person name="Spannagl M."/>
            <person name="Mayer K.F.X."/>
            <person name="Lu F.H."/>
            <person name="Bevan M.W."/>
            <person name="Leroy P."/>
            <person name="Li P."/>
            <person name="You F.M."/>
            <person name="Sun Q."/>
            <person name="Liu Z."/>
            <person name="Lyons E."/>
            <person name="Wicker T."/>
            <person name="Salzberg S.L."/>
            <person name="Devos K.M."/>
            <person name="Dvorak J."/>
        </authorList>
    </citation>
    <scope>NUCLEOTIDE SEQUENCE [LARGE SCALE GENOMIC DNA]</scope>
    <source>
        <strain evidence="2">cv. AL8/78</strain>
    </source>
</reference>
<dbReference type="Pfam" id="PF00931">
    <property type="entry name" value="NB-ARC"/>
    <property type="match status" value="1"/>
</dbReference>
<organism evidence="2 3">
    <name type="scientific">Aegilops tauschii subsp. strangulata</name>
    <name type="common">Goatgrass</name>
    <dbReference type="NCBI Taxonomy" id="200361"/>
    <lineage>
        <taxon>Eukaryota</taxon>
        <taxon>Viridiplantae</taxon>
        <taxon>Streptophyta</taxon>
        <taxon>Embryophyta</taxon>
        <taxon>Tracheophyta</taxon>
        <taxon>Spermatophyta</taxon>
        <taxon>Magnoliopsida</taxon>
        <taxon>Liliopsida</taxon>
        <taxon>Poales</taxon>
        <taxon>Poaceae</taxon>
        <taxon>BOP clade</taxon>
        <taxon>Pooideae</taxon>
        <taxon>Triticodae</taxon>
        <taxon>Triticeae</taxon>
        <taxon>Triticinae</taxon>
        <taxon>Aegilops</taxon>
    </lineage>
</organism>
<evidence type="ECO:0000313" key="2">
    <source>
        <dbReference type="EnsemblPlants" id="AET5Gv20978100.24"/>
    </source>
</evidence>
<dbReference type="AlphaFoldDB" id="A0A453LZ81"/>
<protein>
    <recommendedName>
        <fullName evidence="1">NB-ARC domain-containing protein</fullName>
    </recommendedName>
</protein>
<dbReference type="Gene3D" id="3.40.50.300">
    <property type="entry name" value="P-loop containing nucleotide triphosphate hydrolases"/>
    <property type="match status" value="1"/>
</dbReference>
<dbReference type="SUPFAM" id="SSF52540">
    <property type="entry name" value="P-loop containing nucleoside triphosphate hydrolases"/>
    <property type="match status" value="1"/>
</dbReference>
<evidence type="ECO:0000313" key="3">
    <source>
        <dbReference type="Proteomes" id="UP000015105"/>
    </source>
</evidence>
<accession>A0A453LZ81</accession>
<dbReference type="InterPro" id="IPR027417">
    <property type="entry name" value="P-loop_NTPase"/>
</dbReference>
<dbReference type="GO" id="GO:0043531">
    <property type="term" value="F:ADP binding"/>
    <property type="evidence" value="ECO:0007669"/>
    <property type="project" value="InterPro"/>
</dbReference>